<evidence type="ECO:0000313" key="3">
    <source>
        <dbReference type="Proteomes" id="UP000007488"/>
    </source>
</evidence>
<keyword evidence="3" id="KW-1185">Reference proteome</keyword>
<dbReference type="InterPro" id="IPR036514">
    <property type="entry name" value="SGNH_hydro_sf"/>
</dbReference>
<dbReference type="SUPFAM" id="SSF52266">
    <property type="entry name" value="SGNH hydrolase"/>
    <property type="match status" value="1"/>
</dbReference>
<reference evidence="3" key="2">
    <citation type="submission" date="2011-02" db="EMBL/GenBank/DDBJ databases">
        <title>The complete genome of Syntrophobotulus glycolicus DSM 8271.</title>
        <authorList>
            <person name="Lucas S."/>
            <person name="Copeland A."/>
            <person name="Lapidus A."/>
            <person name="Bruce D."/>
            <person name="Goodwin L."/>
            <person name="Pitluck S."/>
            <person name="Kyrpides N."/>
            <person name="Mavromatis K."/>
            <person name="Pagani I."/>
            <person name="Ivanova N."/>
            <person name="Mikhailova N."/>
            <person name="Chertkov O."/>
            <person name="Held B."/>
            <person name="Detter J.C."/>
            <person name="Tapia R."/>
            <person name="Han C."/>
            <person name="Land M."/>
            <person name="Hauser L."/>
            <person name="Markowitz V."/>
            <person name="Cheng J.-F."/>
            <person name="Hugenholtz P."/>
            <person name="Woyke T."/>
            <person name="Wu D."/>
            <person name="Spring S."/>
            <person name="Schroeder M."/>
            <person name="Brambilla E."/>
            <person name="Klenk H.-P."/>
            <person name="Eisen J.A."/>
        </authorList>
    </citation>
    <scope>NUCLEOTIDE SEQUENCE [LARGE SCALE GENOMIC DNA]</scope>
    <source>
        <strain evidence="3">DSM 8271 / FlGlyR</strain>
    </source>
</reference>
<dbReference type="OrthoDB" id="26855at2"/>
<sequence length="204" mass="22125">MLSYYIALGDSLTAGYGVGSRKFALIYYSYLHSINPDLQFIACGINGLTTEGLANLLFSNVQLQSLISKAEVITLTIGSNDLLHSAAAVLRGGSLNIPLFLADFKKNLDLIGSQIRSLHPGALVKIATIYNPLPAGPYCRFSTLVQPLINQVNRVIVHCAKRYGFQVVPIDRTFQGREQSVIGPDHFHPNVLGHQMIAMAASGI</sequence>
<dbReference type="EMBL" id="CP002547">
    <property type="protein sequence ID" value="ADY57446.1"/>
    <property type="molecule type" value="Genomic_DNA"/>
</dbReference>
<dbReference type="HOGENOM" id="CLU_076859_3_0_9"/>
<dbReference type="Pfam" id="PF13472">
    <property type="entry name" value="Lipase_GDSL_2"/>
    <property type="match status" value="1"/>
</dbReference>
<reference evidence="2 3" key="1">
    <citation type="journal article" date="2011" name="Stand. Genomic Sci.">
        <title>Complete genome sequence of Syntrophobotulus glycolicus type strain (FlGlyR).</title>
        <authorList>
            <person name="Han C."/>
            <person name="Mwirichia R."/>
            <person name="Chertkov O."/>
            <person name="Held B."/>
            <person name="Lapidus A."/>
            <person name="Nolan M."/>
            <person name="Lucas S."/>
            <person name="Hammon N."/>
            <person name="Deshpande S."/>
            <person name="Cheng J.F."/>
            <person name="Tapia R."/>
            <person name="Goodwin L."/>
            <person name="Pitluck S."/>
            <person name="Huntemann M."/>
            <person name="Liolios K."/>
            <person name="Ivanova N."/>
            <person name="Pagani I."/>
            <person name="Mavromatis K."/>
            <person name="Ovchinikova G."/>
            <person name="Pati A."/>
            <person name="Chen A."/>
            <person name="Palaniappan K."/>
            <person name="Land M."/>
            <person name="Hauser L."/>
            <person name="Brambilla E.M."/>
            <person name="Rohde M."/>
            <person name="Spring S."/>
            <person name="Sikorski J."/>
            <person name="Goker M."/>
            <person name="Woyke T."/>
            <person name="Bristow J."/>
            <person name="Eisen J.A."/>
            <person name="Markowitz V."/>
            <person name="Hugenholtz P."/>
            <person name="Kyrpides N.C."/>
            <person name="Klenk H.P."/>
            <person name="Detter J.C."/>
        </authorList>
    </citation>
    <scope>NUCLEOTIDE SEQUENCE [LARGE SCALE GENOMIC DNA]</scope>
    <source>
        <strain evidence="3">DSM 8271 / FlGlyR</strain>
    </source>
</reference>
<evidence type="ECO:0000313" key="2">
    <source>
        <dbReference type="EMBL" id="ADY57446.1"/>
    </source>
</evidence>
<dbReference type="eggNOG" id="COG2755">
    <property type="taxonomic scope" value="Bacteria"/>
</dbReference>
<name>F0T1M2_SYNGF</name>
<dbReference type="InterPro" id="IPR013830">
    <property type="entry name" value="SGNH_hydro"/>
</dbReference>
<accession>F0T1M2</accession>
<evidence type="ECO:0000259" key="1">
    <source>
        <dbReference type="Pfam" id="PF13472"/>
    </source>
</evidence>
<dbReference type="Proteomes" id="UP000007488">
    <property type="component" value="Chromosome"/>
</dbReference>
<gene>
    <name evidence="2" type="ordered locus">Sgly_3180</name>
</gene>
<dbReference type="AlphaFoldDB" id="F0T1M2"/>
<organism evidence="2 3">
    <name type="scientific">Syntrophobotulus glycolicus (strain DSM 8271 / FlGlyR)</name>
    <dbReference type="NCBI Taxonomy" id="645991"/>
    <lineage>
        <taxon>Bacteria</taxon>
        <taxon>Bacillati</taxon>
        <taxon>Bacillota</taxon>
        <taxon>Clostridia</taxon>
        <taxon>Eubacteriales</taxon>
        <taxon>Desulfitobacteriaceae</taxon>
        <taxon>Syntrophobotulus</taxon>
    </lineage>
</organism>
<proteinExistence type="predicted"/>
<feature type="domain" description="SGNH hydrolase-type esterase" evidence="1">
    <location>
        <begin position="7"/>
        <end position="195"/>
    </location>
</feature>
<dbReference type="STRING" id="645991.Sgly_3180"/>
<dbReference type="RefSeq" id="WP_013626171.1">
    <property type="nucleotide sequence ID" value="NC_015172.1"/>
</dbReference>
<dbReference type="Gene3D" id="3.40.50.1110">
    <property type="entry name" value="SGNH hydrolase"/>
    <property type="match status" value="1"/>
</dbReference>
<dbReference type="KEGG" id="sgy:Sgly_3180"/>
<protein>
    <submittedName>
        <fullName evidence="2">Lipolytic protein G-D-S-L family</fullName>
    </submittedName>
</protein>